<dbReference type="EMBL" id="JANPWB010000015">
    <property type="protein sequence ID" value="KAJ1090388.1"/>
    <property type="molecule type" value="Genomic_DNA"/>
</dbReference>
<feature type="compositionally biased region" description="Low complexity" evidence="1">
    <location>
        <begin position="177"/>
        <end position="192"/>
    </location>
</feature>
<feature type="region of interest" description="Disordered" evidence="1">
    <location>
        <begin position="166"/>
        <end position="222"/>
    </location>
</feature>
<evidence type="ECO:0000313" key="2">
    <source>
        <dbReference type="EMBL" id="KAJ1090388.1"/>
    </source>
</evidence>
<feature type="compositionally biased region" description="Polar residues" evidence="1">
    <location>
        <begin position="470"/>
        <end position="486"/>
    </location>
</feature>
<feature type="region of interest" description="Disordered" evidence="1">
    <location>
        <begin position="114"/>
        <end position="139"/>
    </location>
</feature>
<name>A0AAV7LND3_PLEWA</name>
<feature type="region of interest" description="Disordered" evidence="1">
    <location>
        <begin position="465"/>
        <end position="498"/>
    </location>
</feature>
<reference evidence="2" key="1">
    <citation type="journal article" date="2022" name="bioRxiv">
        <title>Sequencing and chromosome-scale assembly of the giantPleurodeles waltlgenome.</title>
        <authorList>
            <person name="Brown T."/>
            <person name="Elewa A."/>
            <person name="Iarovenko S."/>
            <person name="Subramanian E."/>
            <person name="Araus A.J."/>
            <person name="Petzold A."/>
            <person name="Susuki M."/>
            <person name="Suzuki K.-i.T."/>
            <person name="Hayashi T."/>
            <person name="Toyoda A."/>
            <person name="Oliveira C."/>
            <person name="Osipova E."/>
            <person name="Leigh N.D."/>
            <person name="Simon A."/>
            <person name="Yun M.H."/>
        </authorList>
    </citation>
    <scope>NUCLEOTIDE SEQUENCE</scope>
    <source>
        <strain evidence="2">20211129_DDA</strain>
        <tissue evidence="2">Liver</tissue>
    </source>
</reference>
<evidence type="ECO:0000313" key="3">
    <source>
        <dbReference type="Proteomes" id="UP001066276"/>
    </source>
</evidence>
<comment type="caution">
    <text evidence="2">The sequence shown here is derived from an EMBL/GenBank/DDBJ whole genome shotgun (WGS) entry which is preliminary data.</text>
</comment>
<dbReference type="AlphaFoldDB" id="A0AAV7LND3"/>
<evidence type="ECO:0000256" key="1">
    <source>
        <dbReference type="SAM" id="MobiDB-lite"/>
    </source>
</evidence>
<sequence length="635" mass="66913">MFRTSGSKSCEAWSEVLLDEVTTKPELVNRKKCYLVAIEINPVVQALKVLQEAGREDLIREGVLEQAWVGLRRPKRPSSDRVSAAVLACKSPVTSPKKGKKFKVKSVAGRKVSFAPDHGSEEPRVSNEGGLPGIGAARRGEASNARRYGVFLVRRVAAKGRGARVVGDGSAAGKTVGRGSRARSGTGAGRLRGAMRTRGQKGAGAARASLAKGARAHQVLSPRAPLAVESEWEQEGLPFEEGQLGGAAKMAAPSDLKDLSVGEGNLMNFGVEEENFPSGEGSHMFMATRDNKAVIVIDSEEEGEVLELQVEEGSGIGGHFERGFLVPSGGGSRQTSNIFCQVGLGVQEWEVEDHSIFRAGGRGFSRKEQGRISQGSICGAALEYGGAGSAQLGQKVLGHEQRAYLSECAAPHVSSGHGVLIEHQRSGRSAGGPVSVGVRAPPGRRTEGRAQSGAVRLTAREVTPMEVRSVESNARGSESRSYSRSAMLTGEEEEELDYDEDVEQVEAPQGSTSGQAFRGEQLSRRDVAANLSRGEGCVLGGTRSGLRVSTNVDVAIQAGGEGIESKVGDPMSAQEESGKVGVDQPASANHMRPVCYAFCLAMETDIGAAGGNPQQGLWGAVQQPFTKEHDASSCL</sequence>
<protein>
    <submittedName>
        <fullName evidence="2">Uncharacterized protein</fullName>
    </submittedName>
</protein>
<accession>A0AAV7LND3</accession>
<feature type="compositionally biased region" description="Low complexity" evidence="1">
    <location>
        <begin position="203"/>
        <end position="213"/>
    </location>
</feature>
<organism evidence="2 3">
    <name type="scientific">Pleurodeles waltl</name>
    <name type="common">Iberian ribbed newt</name>
    <dbReference type="NCBI Taxonomy" id="8319"/>
    <lineage>
        <taxon>Eukaryota</taxon>
        <taxon>Metazoa</taxon>
        <taxon>Chordata</taxon>
        <taxon>Craniata</taxon>
        <taxon>Vertebrata</taxon>
        <taxon>Euteleostomi</taxon>
        <taxon>Amphibia</taxon>
        <taxon>Batrachia</taxon>
        <taxon>Caudata</taxon>
        <taxon>Salamandroidea</taxon>
        <taxon>Salamandridae</taxon>
        <taxon>Pleurodelinae</taxon>
        <taxon>Pleurodeles</taxon>
    </lineage>
</organism>
<feature type="region of interest" description="Disordered" evidence="1">
    <location>
        <begin position="563"/>
        <end position="585"/>
    </location>
</feature>
<gene>
    <name evidence="2" type="ORF">NDU88_003521</name>
</gene>
<dbReference type="Proteomes" id="UP001066276">
    <property type="component" value="Chromosome 11"/>
</dbReference>
<feature type="region of interest" description="Disordered" evidence="1">
    <location>
        <begin position="423"/>
        <end position="452"/>
    </location>
</feature>
<proteinExistence type="predicted"/>
<keyword evidence="3" id="KW-1185">Reference proteome</keyword>